<proteinExistence type="predicted"/>
<dbReference type="EMBL" id="CASHTH010003376">
    <property type="protein sequence ID" value="CAI8044131.1"/>
    <property type="molecule type" value="Genomic_DNA"/>
</dbReference>
<evidence type="ECO:0000313" key="2">
    <source>
        <dbReference type="EMBL" id="CAI8029013.1"/>
    </source>
</evidence>
<protein>
    <submittedName>
        <fullName evidence="2">Uncharacterized protein</fullName>
    </submittedName>
</protein>
<accession>A0AA35SH15</accession>
<organism evidence="2 4">
    <name type="scientific">Geodia barretti</name>
    <name type="common">Barrett's horny sponge</name>
    <dbReference type="NCBI Taxonomy" id="519541"/>
    <lineage>
        <taxon>Eukaryota</taxon>
        <taxon>Metazoa</taxon>
        <taxon>Porifera</taxon>
        <taxon>Demospongiae</taxon>
        <taxon>Heteroscleromorpha</taxon>
        <taxon>Tetractinellida</taxon>
        <taxon>Astrophorina</taxon>
        <taxon>Geodiidae</taxon>
        <taxon>Geodia</taxon>
    </lineage>
</organism>
<dbReference type="Proteomes" id="UP001174909">
    <property type="component" value="Unassembled WGS sequence"/>
</dbReference>
<gene>
    <name evidence="2" type="ORF">GBAR_LOCUS16503</name>
    <name evidence="3" type="ORF">GBAR_LOCUS24504</name>
</gene>
<comment type="caution">
    <text evidence="2">The sequence shown here is derived from an EMBL/GenBank/DDBJ whole genome shotgun (WGS) entry which is preliminary data.</text>
</comment>
<name>A0AA35SH15_GEOBA</name>
<feature type="compositionally biased region" description="Low complexity" evidence="1">
    <location>
        <begin position="24"/>
        <end position="39"/>
    </location>
</feature>
<feature type="region of interest" description="Disordered" evidence="1">
    <location>
        <begin position="24"/>
        <end position="52"/>
    </location>
</feature>
<evidence type="ECO:0000313" key="3">
    <source>
        <dbReference type="EMBL" id="CAI8044131.1"/>
    </source>
</evidence>
<dbReference type="EMBL" id="CASHTH010002374">
    <property type="protein sequence ID" value="CAI8029013.1"/>
    <property type="molecule type" value="Genomic_DNA"/>
</dbReference>
<keyword evidence="4" id="KW-1185">Reference proteome</keyword>
<sequence length="52" mass="4902">MTTVALSTPSAGSCARAPLGAICPRTTGTGRTPTAAPAAGGTGASGPGCWKR</sequence>
<dbReference type="AlphaFoldDB" id="A0AA35SH15"/>
<evidence type="ECO:0000313" key="4">
    <source>
        <dbReference type="Proteomes" id="UP001174909"/>
    </source>
</evidence>
<reference evidence="2" key="1">
    <citation type="submission" date="2023-03" db="EMBL/GenBank/DDBJ databases">
        <authorList>
            <person name="Steffen K."/>
            <person name="Cardenas P."/>
        </authorList>
    </citation>
    <scope>NUCLEOTIDE SEQUENCE</scope>
</reference>
<evidence type="ECO:0000256" key="1">
    <source>
        <dbReference type="SAM" id="MobiDB-lite"/>
    </source>
</evidence>